<dbReference type="Gene3D" id="3.30.70.1210">
    <property type="entry name" value="Crispr-associated protein, domain 2"/>
    <property type="match status" value="1"/>
</dbReference>
<dbReference type="SMART" id="SM01101">
    <property type="entry name" value="CRISPR_assoc"/>
    <property type="match status" value="1"/>
</dbReference>
<dbReference type="InterPro" id="IPR010179">
    <property type="entry name" value="CRISPR-assoc_prot_Cse3"/>
</dbReference>
<protein>
    <recommendedName>
        <fullName evidence="3">Type I-E CRISPR-associated protein Cas6/Cse3/CasE</fullName>
    </recommendedName>
</protein>
<dbReference type="NCBIfam" id="TIGR01907">
    <property type="entry name" value="casE_Cse3"/>
    <property type="match status" value="1"/>
</dbReference>
<dbReference type="Gene3D" id="3.30.70.1200">
    <property type="entry name" value="Crispr-associated protein, domain 1"/>
    <property type="match status" value="1"/>
</dbReference>
<dbReference type="CDD" id="cd09727">
    <property type="entry name" value="Cas6_I-E"/>
    <property type="match status" value="1"/>
</dbReference>
<proteinExistence type="predicted"/>
<keyword evidence="2" id="KW-1185">Reference proteome</keyword>
<gene>
    <name evidence="1" type="ORF">BMIN_0694</name>
</gene>
<accession>A0A087BPN2</accession>
<dbReference type="Pfam" id="PF08798">
    <property type="entry name" value="CRISPR_assoc"/>
    <property type="match status" value="1"/>
</dbReference>
<organism evidence="1 2">
    <name type="scientific">Bifidobacterium minimum</name>
    <dbReference type="NCBI Taxonomy" id="1693"/>
    <lineage>
        <taxon>Bacteria</taxon>
        <taxon>Bacillati</taxon>
        <taxon>Actinomycetota</taxon>
        <taxon>Actinomycetes</taxon>
        <taxon>Bifidobacteriales</taxon>
        <taxon>Bifidobacteriaceae</taxon>
        <taxon>Bifidobacterium</taxon>
    </lineage>
</organism>
<dbReference type="RefSeq" id="WP_033395818.1">
    <property type="nucleotide sequence ID" value="NZ_JGZD01000008.1"/>
</dbReference>
<evidence type="ECO:0000313" key="1">
    <source>
        <dbReference type="EMBL" id="KFI72982.1"/>
    </source>
</evidence>
<dbReference type="eggNOG" id="ENOG5030BEK">
    <property type="taxonomic scope" value="Bacteria"/>
</dbReference>
<dbReference type="Proteomes" id="UP000029014">
    <property type="component" value="Unassembled WGS sequence"/>
</dbReference>
<dbReference type="SUPFAM" id="SSF117987">
    <property type="entry name" value="CRISPR-associated protein"/>
    <property type="match status" value="2"/>
</dbReference>
<dbReference type="EMBL" id="JGZD01000008">
    <property type="protein sequence ID" value="KFI72982.1"/>
    <property type="molecule type" value="Genomic_DNA"/>
</dbReference>
<evidence type="ECO:0008006" key="3">
    <source>
        <dbReference type="Google" id="ProtNLM"/>
    </source>
</evidence>
<dbReference type="STRING" id="1693.BMIN_0694"/>
<sequence length="226" mass="25312">MYFSRVMINPHLWNARRALASLERLHAIVARATSGAQQDIDGSDERPLWRLDQSGGGKVPRLYIVSRRVPDLGVLMEQLGTGPQELAFTEYEPFLDRLRRGQEWGFRCRANPTKSIGSGRSGVRGRRTGIVRRDEQLDWFFDQARRNGFHMPINRMEAPEVLIKESTLVSFKRHGGNVTLSSVVFDGVLAIDDPDALKEAMITGIGRGKGYGFGLLTLVPLVGKSY</sequence>
<dbReference type="AlphaFoldDB" id="A0A087BPN2"/>
<name>A0A087BPN2_9BIFI</name>
<comment type="caution">
    <text evidence="1">The sequence shown here is derived from an EMBL/GenBank/DDBJ whole genome shotgun (WGS) entry which is preliminary data.</text>
</comment>
<evidence type="ECO:0000313" key="2">
    <source>
        <dbReference type="Proteomes" id="UP000029014"/>
    </source>
</evidence>
<reference evidence="1 2" key="1">
    <citation type="submission" date="2014-03" db="EMBL/GenBank/DDBJ databases">
        <title>Genomics of Bifidobacteria.</title>
        <authorList>
            <person name="Ventura M."/>
            <person name="Milani C."/>
            <person name="Lugli G.A."/>
        </authorList>
    </citation>
    <scope>NUCLEOTIDE SEQUENCE [LARGE SCALE GENOMIC DNA]</scope>
    <source>
        <strain evidence="1 2">LMG 11592</strain>
    </source>
</reference>